<reference evidence="2 3" key="1">
    <citation type="submission" date="2019-03" db="EMBL/GenBank/DDBJ databases">
        <title>Genomic Encyclopedia of Type Strains, Phase III (KMG-III): the genomes of soil and plant-associated and newly described type strains.</title>
        <authorList>
            <person name="Whitman W."/>
        </authorList>
    </citation>
    <scope>NUCLEOTIDE SEQUENCE [LARGE SCALE GENOMIC DNA]</scope>
    <source>
        <strain evidence="2 3">CECT 7378</strain>
    </source>
</reference>
<proteinExistence type="predicted"/>
<name>A0A4R6MA21_9GAMM</name>
<keyword evidence="3" id="KW-1185">Reference proteome</keyword>
<dbReference type="EMBL" id="SNXC01000011">
    <property type="protein sequence ID" value="TDO98293.1"/>
    <property type="molecule type" value="Genomic_DNA"/>
</dbReference>
<evidence type="ECO:0000256" key="1">
    <source>
        <dbReference type="SAM" id="Phobius"/>
    </source>
</evidence>
<organism evidence="2 3">
    <name type="scientific">Marinomonas balearica</name>
    <dbReference type="NCBI Taxonomy" id="491947"/>
    <lineage>
        <taxon>Bacteria</taxon>
        <taxon>Pseudomonadati</taxon>
        <taxon>Pseudomonadota</taxon>
        <taxon>Gammaproteobacteria</taxon>
        <taxon>Oceanospirillales</taxon>
        <taxon>Oceanospirillaceae</taxon>
        <taxon>Marinomonas</taxon>
    </lineage>
</organism>
<keyword evidence="1" id="KW-0812">Transmembrane</keyword>
<gene>
    <name evidence="2" type="ORF">DFP79_1934</name>
</gene>
<dbReference type="Proteomes" id="UP000294656">
    <property type="component" value="Unassembled WGS sequence"/>
</dbReference>
<dbReference type="RefSeq" id="WP_133503717.1">
    <property type="nucleotide sequence ID" value="NZ_SNXC01000011.1"/>
</dbReference>
<feature type="transmembrane region" description="Helical" evidence="1">
    <location>
        <begin position="17"/>
        <end position="37"/>
    </location>
</feature>
<sequence length="617" mass="71241">MAAESNVQIPTIKMSDFIIRHSLIITLLMFCSFGLGYKYINEAWKLHVNDAAYYINVETRIIELKARMLMQAQFEDEEEFTNFSLTTKLNVDGIVSSLSDEGISTIKLENIYPIGLDEYKDKALLKSRINRNLSLLEDQRFVVDSARLASELIWWKYGDQKWLISFCVLVIFSLLYFVFFIVQVQRKIGAGVRYLHTVVDKLHNPNVHSLVPFERKDEFSELARYVESTVLNIRYDLNDANDASKIFQHAFHHASSPVLIVSLSTSDIQYANFAFHSLWSDFHEVMSNQLQIEWSLDTSEDGRFENLKDLMDQHEVHLKIERGGYIVRFFSDDDPEISSDSCIVVFEKLDPVNELTVLNASISLMSKGNWAIPIRILDRSSVFYDASSNLENIRAQVQHVFKELQENSLSPPVLITKLQQIPTFIHQNIDHTEVSNELDIKQRCLELHRALEHLVDDVQNLKNGFNAIYANLDLDFDSLSSVKQSTERLSIEKLNDAKLSVLDVKRALLPLLEEKESDSSYRRKLIDLLHDIDLVVDQLSIEEHGSENSFDQPVEILKLVKDCSQSHENKLNVFSEQLDQLYSEMNDLFDDDEIDEAEELSGSYVDPEKRLDSWDDY</sequence>
<dbReference type="OrthoDB" id="6099563at2"/>
<dbReference type="AlphaFoldDB" id="A0A4R6MA21"/>
<evidence type="ECO:0000313" key="3">
    <source>
        <dbReference type="Proteomes" id="UP000294656"/>
    </source>
</evidence>
<keyword evidence="1" id="KW-0472">Membrane</keyword>
<accession>A0A4R6MA21</accession>
<keyword evidence="1" id="KW-1133">Transmembrane helix</keyword>
<comment type="caution">
    <text evidence="2">The sequence shown here is derived from an EMBL/GenBank/DDBJ whole genome shotgun (WGS) entry which is preliminary data.</text>
</comment>
<protein>
    <submittedName>
        <fullName evidence="2">Uncharacterized protein</fullName>
    </submittedName>
</protein>
<evidence type="ECO:0000313" key="2">
    <source>
        <dbReference type="EMBL" id="TDO98293.1"/>
    </source>
</evidence>
<feature type="transmembrane region" description="Helical" evidence="1">
    <location>
        <begin position="162"/>
        <end position="182"/>
    </location>
</feature>